<comment type="similarity">
    <text evidence="2">Belongs to the MAD1 family.</text>
</comment>
<feature type="region of interest" description="Disordered" evidence="8">
    <location>
        <begin position="1"/>
        <end position="29"/>
    </location>
</feature>
<feature type="coiled-coil region" evidence="7">
    <location>
        <begin position="366"/>
        <end position="414"/>
    </location>
</feature>
<dbReference type="FunFam" id="3.30.457.60:FF:000004">
    <property type="entry name" value="Mitotic spindle checkpoint protein MAD1"/>
    <property type="match status" value="1"/>
</dbReference>
<feature type="region of interest" description="Disordered" evidence="8">
    <location>
        <begin position="141"/>
        <end position="164"/>
    </location>
</feature>
<evidence type="ECO:0000256" key="5">
    <source>
        <dbReference type="ARBA" id="ARBA00023242"/>
    </source>
</evidence>
<protein>
    <submittedName>
        <fullName evidence="9">Mitotic spindle assembly checkpoint protein MAD1</fullName>
    </submittedName>
    <submittedName>
        <fullName evidence="10">Mitotic spindle checkpoint protein MAD1 isoform B</fullName>
    </submittedName>
</protein>
<dbReference type="PANTHER" id="PTHR23168:SF0">
    <property type="entry name" value="MITOTIC SPINDLE ASSEMBLY CHECKPOINT PROTEIN MAD1"/>
    <property type="match status" value="1"/>
</dbReference>
<evidence type="ECO:0000256" key="2">
    <source>
        <dbReference type="ARBA" id="ARBA00008029"/>
    </source>
</evidence>
<accession>A0A0B2S7F3</accession>
<evidence type="ECO:0000256" key="8">
    <source>
        <dbReference type="SAM" id="MobiDB-lite"/>
    </source>
</evidence>
<dbReference type="SUPFAM" id="SSF75704">
    <property type="entry name" value="Mitotic arrest deficient-like 1, Mad1"/>
    <property type="match status" value="1"/>
</dbReference>
<dbReference type="PANTHER" id="PTHR23168">
    <property type="entry name" value="MITOTIC SPINDLE ASSEMBLY CHECKPOINT PROTEIN MAD1 MITOTIC ARREST DEFICIENT-LIKE PROTEIN 1"/>
    <property type="match status" value="1"/>
</dbReference>
<evidence type="ECO:0000256" key="7">
    <source>
        <dbReference type="SAM" id="Coils"/>
    </source>
</evidence>
<reference evidence="9" key="1">
    <citation type="submission" date="2014-07" db="EMBL/GenBank/DDBJ databases">
        <title>Identification of a novel salt tolerance gene in wild soybean by whole-genome sequencing.</title>
        <authorList>
            <person name="Lam H.-M."/>
            <person name="Qi X."/>
            <person name="Li M.-W."/>
            <person name="Liu X."/>
            <person name="Xie M."/>
            <person name="Ni M."/>
            <person name="Xu X."/>
        </authorList>
    </citation>
    <scope>NUCLEOTIDE SEQUENCE [LARGE SCALE GENOMIC DNA]</scope>
    <source>
        <tissue evidence="9">Root</tissue>
    </source>
</reference>
<feature type="coiled-coil region" evidence="7">
    <location>
        <begin position="474"/>
        <end position="597"/>
    </location>
</feature>
<evidence type="ECO:0000256" key="6">
    <source>
        <dbReference type="ARBA" id="ARBA00023306"/>
    </source>
</evidence>
<keyword evidence="6" id="KW-0131">Cell cycle</keyword>
<dbReference type="GO" id="GO:0072686">
    <property type="term" value="C:mitotic spindle"/>
    <property type="evidence" value="ECO:0007669"/>
    <property type="project" value="TreeGrafter"/>
</dbReference>
<name>A0A0B2S7F3_GLYSO</name>
<dbReference type="GO" id="GO:0005635">
    <property type="term" value="C:nuclear envelope"/>
    <property type="evidence" value="ECO:0007669"/>
    <property type="project" value="TreeGrafter"/>
</dbReference>
<reference evidence="10 11" key="2">
    <citation type="submission" date="2018-09" db="EMBL/GenBank/DDBJ databases">
        <title>A high-quality reference genome of wild soybean provides a powerful tool to mine soybean genomes.</title>
        <authorList>
            <person name="Xie M."/>
            <person name="Chung C.Y.L."/>
            <person name="Li M.-W."/>
            <person name="Wong F.-L."/>
            <person name="Chan T.-F."/>
            <person name="Lam H.-M."/>
        </authorList>
    </citation>
    <scope>NUCLEOTIDE SEQUENCE [LARGE SCALE GENOMIC DNA]</scope>
    <source>
        <strain evidence="11">cv. W05</strain>
        <tissue evidence="10">Hypocotyl of etiolated seedlings</tissue>
    </source>
</reference>
<dbReference type="Gene3D" id="3.30.457.60">
    <property type="match status" value="1"/>
</dbReference>
<keyword evidence="5" id="KW-0539">Nucleus</keyword>
<dbReference type="GO" id="GO:0000776">
    <property type="term" value="C:kinetochore"/>
    <property type="evidence" value="ECO:0007669"/>
    <property type="project" value="TreeGrafter"/>
</dbReference>
<evidence type="ECO:0000256" key="3">
    <source>
        <dbReference type="ARBA" id="ARBA00022618"/>
    </source>
</evidence>
<dbReference type="Gramene" id="XM_028386218.1">
    <property type="protein sequence ID" value="XP_028242019.1"/>
    <property type="gene ID" value="LOC114420285"/>
</dbReference>
<dbReference type="AlphaFoldDB" id="A0A0B2S7F3"/>
<evidence type="ECO:0000256" key="4">
    <source>
        <dbReference type="ARBA" id="ARBA00022776"/>
    </source>
</evidence>
<evidence type="ECO:0000313" key="11">
    <source>
        <dbReference type="Proteomes" id="UP000289340"/>
    </source>
</evidence>
<dbReference type="Gene3D" id="1.20.5.170">
    <property type="match status" value="1"/>
</dbReference>
<dbReference type="EMBL" id="KN645868">
    <property type="protein sequence ID" value="KHN40199.1"/>
    <property type="molecule type" value="Genomic_DNA"/>
</dbReference>
<keyword evidence="4" id="KW-0498">Mitosis</keyword>
<dbReference type="Gene3D" id="6.10.250.90">
    <property type="match status" value="1"/>
</dbReference>
<dbReference type="Pfam" id="PF05557">
    <property type="entry name" value="MAD"/>
    <property type="match status" value="1"/>
</dbReference>
<dbReference type="GO" id="GO:0007094">
    <property type="term" value="P:mitotic spindle assembly checkpoint signaling"/>
    <property type="evidence" value="ECO:0007669"/>
    <property type="project" value="InterPro"/>
</dbReference>
<organism evidence="9">
    <name type="scientific">Glycine soja</name>
    <name type="common">Wild soybean</name>
    <dbReference type="NCBI Taxonomy" id="3848"/>
    <lineage>
        <taxon>Eukaryota</taxon>
        <taxon>Viridiplantae</taxon>
        <taxon>Streptophyta</taxon>
        <taxon>Embryophyta</taxon>
        <taxon>Tracheophyta</taxon>
        <taxon>Spermatophyta</taxon>
        <taxon>Magnoliopsida</taxon>
        <taxon>eudicotyledons</taxon>
        <taxon>Gunneridae</taxon>
        <taxon>Pentapetalae</taxon>
        <taxon>rosids</taxon>
        <taxon>fabids</taxon>
        <taxon>Fabales</taxon>
        <taxon>Fabaceae</taxon>
        <taxon>Papilionoideae</taxon>
        <taxon>50 kb inversion clade</taxon>
        <taxon>NPAAA clade</taxon>
        <taxon>indigoferoid/millettioid clade</taxon>
        <taxon>Phaseoleae</taxon>
        <taxon>Glycine</taxon>
        <taxon>Glycine subgen. Soja</taxon>
    </lineage>
</organism>
<dbReference type="Proteomes" id="UP000053555">
    <property type="component" value="Unassembled WGS sequence"/>
</dbReference>
<dbReference type="GO" id="GO:0051315">
    <property type="term" value="P:attachment of mitotic spindle microtubules to kinetochore"/>
    <property type="evidence" value="ECO:0007669"/>
    <property type="project" value="TreeGrafter"/>
</dbReference>
<keyword evidence="3" id="KW-0132">Cell division</keyword>
<dbReference type="Proteomes" id="UP000289340">
    <property type="component" value="Chromosome 7"/>
</dbReference>
<dbReference type="SMR" id="A0A0B2S7F3"/>
<comment type="subcellular location">
    <subcellularLocation>
        <location evidence="1">Nucleus</location>
    </subcellularLocation>
</comment>
<dbReference type="InterPro" id="IPR008672">
    <property type="entry name" value="Mad1"/>
</dbReference>
<gene>
    <name evidence="10" type="ORF">D0Y65_019151</name>
    <name evidence="9" type="ORF">glysoja_038394</name>
</gene>
<keyword evidence="11" id="KW-1185">Reference proteome</keyword>
<dbReference type="EMBL" id="QZWG01000007">
    <property type="protein sequence ID" value="RZC04950.1"/>
    <property type="molecule type" value="Genomic_DNA"/>
</dbReference>
<dbReference type="GO" id="GO:0051301">
    <property type="term" value="P:cell division"/>
    <property type="evidence" value="ECO:0007669"/>
    <property type="project" value="UniProtKB-KW"/>
</dbReference>
<evidence type="ECO:0000313" key="10">
    <source>
        <dbReference type="EMBL" id="RZC04950.1"/>
    </source>
</evidence>
<evidence type="ECO:0000256" key="1">
    <source>
        <dbReference type="ARBA" id="ARBA00004123"/>
    </source>
</evidence>
<keyword evidence="7" id="KW-0175">Coiled coil</keyword>
<sequence>MIVRTPPPPKRPRADGDGQLVIYEDPPESSPSEHMLCTYQCRQMVKSDFIDALSKAENQARHYQSKFETLEPNFHKLESERKKFQDQFLYAQQELAAAKGREQALQDQLLMEVTQSQERLRKQIQLNTQLQVKLQNETDLRKKAESHAASAEEKATSFEGKLGHLSESIEREKKRLRDDHSQLKSDSKLSISRISAKLEQMECRANNAEREAELLKEQLKLLKDQLDECLHQKIEVEKKLSTLMFQEVASTESNVLVKHLQQELRNYESVVREARKLRSSHENVELLKEKLLEEKSHRERAESELSKLHDIQLNMKKLEDQISSWRVMITDIPGVSCFEDLPVKFAALQKEVIYSTQKEGEITARLKQMEVALDAAEIGKQNAEAEAALAKDKAEVLKSEIKRIELMLAVVTEERNKLRNVANLKNDEALDASKNANPVQEPESSLMKKDDCIKDLESTLHEQRMVNNRQLDEMKLLNEKLHGEARRVKSLERESDRLRSEISLLEAKLGHGDFSAANTKVLRMVNTLTVDNEAKQTIEALQTELQKTKEKLKAVEELKSQSGEAGKLVDSYISDKMLQLKEQIATLEKREERYKTVFADRISVFRRACCELFGYKIVMDEHQRSNGIPVTRFTLQSIYAQSDDEKLEFEYESGNTNILANHYTSQPEVSRQVEIFIRKMNSIPAFTANMTVESFNRRTLS</sequence>
<evidence type="ECO:0000313" key="9">
    <source>
        <dbReference type="EMBL" id="KHN40199.1"/>
    </source>
</evidence>
<proteinExistence type="inferred from homology"/>